<gene>
    <name evidence="6 9" type="primary">ndhA</name>
</gene>
<comment type="similarity">
    <text evidence="2 6 7">Belongs to the complex I subunit 1 family.</text>
</comment>
<dbReference type="PROSITE" id="PS00668">
    <property type="entry name" value="COMPLEX1_ND1_2"/>
    <property type="match status" value="1"/>
</dbReference>
<dbReference type="NCBIfam" id="NF004741">
    <property type="entry name" value="PRK06076.1-2"/>
    <property type="match status" value="1"/>
</dbReference>
<keyword evidence="6 7" id="KW-0520">NAD</keyword>
<evidence type="ECO:0000256" key="7">
    <source>
        <dbReference type="RuleBase" id="RU000471"/>
    </source>
</evidence>
<feature type="transmembrane region" description="Helical" evidence="6 8">
    <location>
        <begin position="315"/>
        <end position="335"/>
    </location>
</feature>
<dbReference type="GO" id="GO:0009060">
    <property type="term" value="P:aerobic respiration"/>
    <property type="evidence" value="ECO:0007669"/>
    <property type="project" value="TreeGrafter"/>
</dbReference>
<feature type="transmembrane region" description="Helical" evidence="6 8">
    <location>
        <begin position="347"/>
        <end position="369"/>
    </location>
</feature>
<comment type="catalytic activity">
    <reaction evidence="6 8">
        <text>a plastoquinone + NADH + (n+1) H(+)(in) = a plastoquinol + NAD(+) + n H(+)(out)</text>
        <dbReference type="Rhea" id="RHEA:42608"/>
        <dbReference type="Rhea" id="RHEA-COMP:9561"/>
        <dbReference type="Rhea" id="RHEA-COMP:9562"/>
        <dbReference type="ChEBI" id="CHEBI:15378"/>
        <dbReference type="ChEBI" id="CHEBI:17757"/>
        <dbReference type="ChEBI" id="CHEBI:57540"/>
        <dbReference type="ChEBI" id="CHEBI:57945"/>
        <dbReference type="ChEBI" id="CHEBI:62192"/>
    </reaction>
</comment>
<dbReference type="EMBL" id="MW556321">
    <property type="protein sequence ID" value="QXT44755.1"/>
    <property type="molecule type" value="Genomic_DNA"/>
</dbReference>
<comment type="catalytic activity">
    <reaction evidence="6 8">
        <text>a plastoquinone + NADPH + (n+1) H(+)(in) = a plastoquinol + NADP(+) + n H(+)(out)</text>
        <dbReference type="Rhea" id="RHEA:42612"/>
        <dbReference type="Rhea" id="RHEA-COMP:9561"/>
        <dbReference type="Rhea" id="RHEA-COMP:9562"/>
        <dbReference type="ChEBI" id="CHEBI:15378"/>
        <dbReference type="ChEBI" id="CHEBI:17757"/>
        <dbReference type="ChEBI" id="CHEBI:57783"/>
        <dbReference type="ChEBI" id="CHEBI:58349"/>
        <dbReference type="ChEBI" id="CHEBI:62192"/>
    </reaction>
</comment>
<comment type="subcellular location">
    <subcellularLocation>
        <location evidence="7">Cell membrane</location>
        <topology evidence="7">Multi-pass membrane protein</topology>
    </subcellularLocation>
    <subcellularLocation>
        <location evidence="1">Membrane</location>
        <topology evidence="1">Multi-pass membrane protein</topology>
    </subcellularLocation>
    <subcellularLocation>
        <location evidence="6 8">Plastid</location>
        <location evidence="6 8">Chloroplast thylakoid membrane</location>
        <topology evidence="6 8">Multi-pass membrane protein</topology>
    </subcellularLocation>
</comment>
<keyword evidence="5 6" id="KW-0472">Membrane</keyword>
<dbReference type="GO" id="GO:0005886">
    <property type="term" value="C:plasma membrane"/>
    <property type="evidence" value="ECO:0007669"/>
    <property type="project" value="UniProtKB-SubCell"/>
</dbReference>
<evidence type="ECO:0000256" key="1">
    <source>
        <dbReference type="ARBA" id="ARBA00004141"/>
    </source>
</evidence>
<dbReference type="GO" id="GO:0048038">
    <property type="term" value="F:quinone binding"/>
    <property type="evidence" value="ECO:0007669"/>
    <property type="project" value="UniProtKB-UniRule"/>
</dbReference>
<accession>A0A8F6U493</accession>
<comment type="function">
    <text evidence="6">NDH shuttles electrons from NAD(P)H:plastoquinone, via FMN and iron-sulfur (Fe-S) centers, to quinones in the photosynthetic chain and possibly in a chloroplast respiratory chain. The immediate electron acceptor for the enzyme in this species is believed to be plastoquinone. Couples the redox reaction to proton translocation, and thus conserves the redox energy in a proton gradient.</text>
</comment>
<reference evidence="9" key="1">
    <citation type="journal article" date="2021" name="Biol. Invasions">
        <title>Global high-throughput genotyping of organellar genomes reveals insights into the origin and spread of invasive starry stonewort (Nitellopsis obtusa).</title>
        <authorList>
            <person name="Sleith R.S."/>
            <person name="Karol K.G."/>
        </authorList>
    </citation>
    <scope>NUCLEOTIDE SEQUENCE</scope>
    <source>
        <strain evidence="9">KGK5729</strain>
    </source>
</reference>
<evidence type="ECO:0000256" key="8">
    <source>
        <dbReference type="RuleBase" id="RU000474"/>
    </source>
</evidence>
<comment type="subunit">
    <text evidence="6 8">NDH is composed of at least 16 different subunits, 5 of which are encoded in the nucleus.</text>
</comment>
<feature type="transmembrane region" description="Helical" evidence="6 8">
    <location>
        <begin position="255"/>
        <end position="276"/>
    </location>
</feature>
<evidence type="ECO:0000256" key="3">
    <source>
        <dbReference type="ARBA" id="ARBA00022692"/>
    </source>
</evidence>
<feature type="transmembrane region" description="Helical" evidence="6 8">
    <location>
        <begin position="97"/>
        <end position="120"/>
    </location>
</feature>
<dbReference type="EC" id="7.1.1.-" evidence="6"/>
<evidence type="ECO:0000256" key="5">
    <source>
        <dbReference type="ARBA" id="ARBA00023136"/>
    </source>
</evidence>
<organism evidence="9">
    <name type="scientific">Nitellopsis obtusa</name>
    <dbReference type="NCBI Taxonomy" id="40811"/>
    <lineage>
        <taxon>Eukaryota</taxon>
        <taxon>Viridiplantae</taxon>
        <taxon>Streptophyta</taxon>
        <taxon>Charophyceae</taxon>
        <taxon>Charales</taxon>
        <taxon>Characeae</taxon>
        <taxon>Nitellopsis</taxon>
    </lineage>
</organism>
<keyword evidence="6 8" id="KW-0874">Quinone</keyword>
<dbReference type="InterPro" id="IPR018086">
    <property type="entry name" value="NADH_UbQ_OxRdtase_su1_CS"/>
</dbReference>
<keyword evidence="6 8" id="KW-0793">Thylakoid</keyword>
<protein>
    <recommendedName>
        <fullName evidence="6">NAD(P)H-quinone oxidoreductase subunit 1, chloroplastic</fullName>
        <ecNumber evidence="6">7.1.1.-</ecNumber>
    </recommendedName>
    <alternativeName>
        <fullName evidence="6">NAD(P)H dehydrogenase subunit 1</fullName>
        <shortName evidence="6">NDH subunit 1</shortName>
    </alternativeName>
    <alternativeName>
        <fullName evidence="6">NADH-plastoquinone oxidoreductase subunit 1</fullName>
    </alternativeName>
</protein>
<dbReference type="InterPro" id="IPR001694">
    <property type="entry name" value="NADH_UbQ_OxRdtase_su1/FPO"/>
</dbReference>
<evidence type="ECO:0000313" key="9">
    <source>
        <dbReference type="EMBL" id="QXT44755.1"/>
    </source>
</evidence>
<dbReference type="GO" id="GO:0009535">
    <property type="term" value="C:chloroplast thylakoid membrane"/>
    <property type="evidence" value="ECO:0007669"/>
    <property type="project" value="UniProtKB-SubCell"/>
</dbReference>
<dbReference type="PANTHER" id="PTHR11432:SF3">
    <property type="entry name" value="NADH-UBIQUINONE OXIDOREDUCTASE CHAIN 1"/>
    <property type="match status" value="1"/>
</dbReference>
<dbReference type="AlphaFoldDB" id="A0A8F6U493"/>
<keyword evidence="3 6" id="KW-0812">Transmembrane</keyword>
<dbReference type="Pfam" id="PF00146">
    <property type="entry name" value="NADHdh"/>
    <property type="match status" value="1"/>
</dbReference>
<dbReference type="NCBIfam" id="NF004744">
    <property type="entry name" value="PRK06076.1-5"/>
    <property type="match status" value="1"/>
</dbReference>
<dbReference type="GO" id="GO:0003954">
    <property type="term" value="F:NADH dehydrogenase activity"/>
    <property type="evidence" value="ECO:0007669"/>
    <property type="project" value="TreeGrafter"/>
</dbReference>
<keyword evidence="8 9" id="KW-0150">Chloroplast</keyword>
<keyword evidence="4 6" id="KW-1133">Transmembrane helix</keyword>
<name>A0A8F6U493_9VIRI</name>
<keyword evidence="8 9" id="KW-0934">Plastid</keyword>
<dbReference type="GO" id="GO:0016655">
    <property type="term" value="F:oxidoreductase activity, acting on NAD(P)H, quinone or similar compound as acceptor"/>
    <property type="evidence" value="ECO:0007669"/>
    <property type="project" value="UniProtKB-UniRule"/>
</dbReference>
<dbReference type="PANTHER" id="PTHR11432">
    <property type="entry name" value="NADH DEHYDROGENASE SUBUNIT 1"/>
    <property type="match status" value="1"/>
</dbReference>
<proteinExistence type="inferred from homology"/>
<keyword evidence="6 8" id="KW-0521">NADP</keyword>
<keyword evidence="6 8" id="KW-0618">Plastoquinone</keyword>
<sequence>MSFIIKLKLNAIKLMMNFGISEDIVYLISICLPIILVLIIVIVGVLVSVWLERKIAAGVQQRIGPEYAGSLGIMQAIVDGIKLLMKEDIIPAQGDRWLFSLGPVIVVIPVILSYLVVPFGKSIILSDIRLGIFFWIVISSITPLGLLIAGYASNNKYSLLGGLRAAAQSISYEIPLALCVLSISLLCNTLSTSEIVQEQSKYGILSWNIWRQPVGFITFFIASLAECERLPFDLPEAEEEIVAGYQTEYSGIKFGIFYIASYLNLLVSSLFAVVLYLGGWNFSIPMTLISIISMYKWSNLLLVSSTLILELITPIIHISIMLAKTYLLIFLSILARWTLPRIRIDQLLNLGWKFLLPMAMGNLLLTASFKLTLF</sequence>
<feature type="transmembrane region" description="Helical" evidence="6 8">
    <location>
        <begin position="132"/>
        <end position="152"/>
    </location>
</feature>
<evidence type="ECO:0000256" key="2">
    <source>
        <dbReference type="ARBA" id="ARBA00010535"/>
    </source>
</evidence>
<feature type="transmembrane region" description="Helical" evidence="6 8">
    <location>
        <begin position="24"/>
        <end position="51"/>
    </location>
</feature>
<evidence type="ECO:0000256" key="4">
    <source>
        <dbReference type="ARBA" id="ARBA00022989"/>
    </source>
</evidence>
<dbReference type="PROSITE" id="PS00667">
    <property type="entry name" value="COMPLEX1_ND1_1"/>
    <property type="match status" value="1"/>
</dbReference>
<dbReference type="HAMAP" id="MF_01350">
    <property type="entry name" value="NDH1_NuoH"/>
    <property type="match status" value="1"/>
</dbReference>
<keyword evidence="6 8" id="KW-1278">Translocase</keyword>
<dbReference type="GO" id="GO:0019684">
    <property type="term" value="P:photosynthesis, light reaction"/>
    <property type="evidence" value="ECO:0007669"/>
    <property type="project" value="UniProtKB-UniRule"/>
</dbReference>
<geneLocation type="chloroplast" evidence="9"/>
<evidence type="ECO:0000256" key="6">
    <source>
        <dbReference type="HAMAP-Rule" id="MF_01350"/>
    </source>
</evidence>